<dbReference type="RefSeq" id="WP_119541260.1">
    <property type="nucleotide sequence ID" value="NZ_QYRN01000010.1"/>
</dbReference>
<dbReference type="InterPro" id="IPR011049">
    <property type="entry name" value="Serralysin-like_metalloprot_C"/>
</dbReference>
<dbReference type="EMBL" id="QYRN01000010">
    <property type="protein sequence ID" value="RIX98425.1"/>
    <property type="molecule type" value="Genomic_DNA"/>
</dbReference>
<accession>A0A3A1WHE4</accession>
<dbReference type="Gene3D" id="2.150.10.10">
    <property type="entry name" value="Serralysin-like metalloprotease, C-terminal"/>
    <property type="match status" value="2"/>
</dbReference>
<sequence length="346" mass="35682">MIDDRSNQTVSGLVFFPEGDNRLIAGSYVSAAVIGNSGSDTFETASTGGTYAYSQFFGGAGDDRLIIKETDTVLPGVNFIGGAGTDTLELTAGSKIVMSNDSFGTMISYSQTGGSVFVTEVERYIIKGSADSDVLVGSAGNDWLDGRGGLDEFRGSAGNDGYVFDTVGERVVGELAGGGNDTIWASISVNLNDNANVENLRLTGTASIDGIGNELKNLITGNAGDNVIAGGLGNDQLWGKGGVDTFAFAEMGAANRDSIFDFGTDDFIQLARSAFGGLDAASGQSYLDASDFVIGTKATADHAQVIYNKATGYLSYDADGTGSAVAQDIAFIGKNVALTNDHILLA</sequence>
<dbReference type="OrthoDB" id="7903906at2"/>
<dbReference type="InterPro" id="IPR001343">
    <property type="entry name" value="Hemolysn_Ca-bd"/>
</dbReference>
<dbReference type="Pfam" id="PF00353">
    <property type="entry name" value="HemolysinCabind"/>
    <property type="match status" value="2"/>
</dbReference>
<name>A0A3A1WHE4_9HYPH</name>
<organism evidence="1 2">
    <name type="scientific">Aureimonas flava</name>
    <dbReference type="NCBI Taxonomy" id="2320271"/>
    <lineage>
        <taxon>Bacteria</taxon>
        <taxon>Pseudomonadati</taxon>
        <taxon>Pseudomonadota</taxon>
        <taxon>Alphaproteobacteria</taxon>
        <taxon>Hyphomicrobiales</taxon>
        <taxon>Aurantimonadaceae</taxon>
        <taxon>Aureimonas</taxon>
    </lineage>
</organism>
<protein>
    <submittedName>
        <fullName evidence="1">Calcium-binding protein</fullName>
    </submittedName>
</protein>
<evidence type="ECO:0000313" key="2">
    <source>
        <dbReference type="Proteomes" id="UP000265750"/>
    </source>
</evidence>
<proteinExistence type="predicted"/>
<dbReference type="GO" id="GO:0005509">
    <property type="term" value="F:calcium ion binding"/>
    <property type="evidence" value="ECO:0007669"/>
    <property type="project" value="InterPro"/>
</dbReference>
<gene>
    <name evidence="1" type="ORF">D3218_16930</name>
</gene>
<reference evidence="2" key="1">
    <citation type="submission" date="2018-09" db="EMBL/GenBank/DDBJ databases">
        <authorList>
            <person name="Tuo L."/>
        </authorList>
    </citation>
    <scope>NUCLEOTIDE SEQUENCE [LARGE SCALE GENOMIC DNA]</scope>
    <source>
        <strain evidence="2">M2BS4Y-1</strain>
    </source>
</reference>
<evidence type="ECO:0000313" key="1">
    <source>
        <dbReference type="EMBL" id="RIX98425.1"/>
    </source>
</evidence>
<dbReference type="PRINTS" id="PR00313">
    <property type="entry name" value="CABNDNGRPT"/>
</dbReference>
<comment type="caution">
    <text evidence="1">The sequence shown here is derived from an EMBL/GenBank/DDBJ whole genome shotgun (WGS) entry which is preliminary data.</text>
</comment>
<dbReference type="Proteomes" id="UP000265750">
    <property type="component" value="Unassembled WGS sequence"/>
</dbReference>
<keyword evidence="2" id="KW-1185">Reference proteome</keyword>
<dbReference type="AlphaFoldDB" id="A0A3A1WHE4"/>
<dbReference type="SUPFAM" id="SSF51120">
    <property type="entry name" value="beta-Roll"/>
    <property type="match status" value="2"/>
</dbReference>